<evidence type="ECO:0000256" key="4">
    <source>
        <dbReference type="ARBA" id="ARBA00023002"/>
    </source>
</evidence>
<dbReference type="EMBL" id="JAAAUQ010000002">
    <property type="protein sequence ID" value="KAF9157078.1"/>
    <property type="molecule type" value="Genomic_DNA"/>
</dbReference>
<evidence type="ECO:0008006" key="10">
    <source>
        <dbReference type="Google" id="ProtNLM"/>
    </source>
</evidence>
<gene>
    <name evidence="8" type="ORF">BG015_004154</name>
</gene>
<feature type="region of interest" description="Disordered" evidence="5">
    <location>
        <begin position="1"/>
        <end position="40"/>
    </location>
</feature>
<feature type="domain" description="Alcohol dehydrogenase-like C-terminal" evidence="6">
    <location>
        <begin position="221"/>
        <end position="345"/>
    </location>
</feature>
<keyword evidence="9" id="KW-1185">Reference proteome</keyword>
<dbReference type="FunFam" id="3.40.50.720:FF:000022">
    <property type="entry name" value="Cinnamyl alcohol dehydrogenase"/>
    <property type="match status" value="1"/>
</dbReference>
<dbReference type="Gene3D" id="3.90.180.10">
    <property type="entry name" value="Medium-chain alcohol dehydrogenases, catalytic domain"/>
    <property type="match status" value="1"/>
</dbReference>
<dbReference type="Pfam" id="PF00107">
    <property type="entry name" value="ADH_zinc_N"/>
    <property type="match status" value="1"/>
</dbReference>
<keyword evidence="2" id="KW-0479">Metal-binding</keyword>
<dbReference type="InterPro" id="IPR047109">
    <property type="entry name" value="CAD-like"/>
</dbReference>
<evidence type="ECO:0000256" key="3">
    <source>
        <dbReference type="ARBA" id="ARBA00022833"/>
    </source>
</evidence>
<evidence type="ECO:0000256" key="5">
    <source>
        <dbReference type="SAM" id="MobiDB-lite"/>
    </source>
</evidence>
<accession>A0A9P5VFE2</accession>
<dbReference type="SUPFAM" id="SSF50129">
    <property type="entry name" value="GroES-like"/>
    <property type="match status" value="1"/>
</dbReference>
<dbReference type="GO" id="GO:0016616">
    <property type="term" value="F:oxidoreductase activity, acting on the CH-OH group of donors, NAD or NADP as acceptor"/>
    <property type="evidence" value="ECO:0007669"/>
    <property type="project" value="InterPro"/>
</dbReference>
<protein>
    <recommendedName>
        <fullName evidence="10">Enoyl reductase (ER) domain-containing protein</fullName>
    </recommendedName>
</protein>
<feature type="domain" description="Alcohol dehydrogenase-like N-terminal" evidence="7">
    <location>
        <begin position="63"/>
        <end position="181"/>
    </location>
</feature>
<evidence type="ECO:0000259" key="7">
    <source>
        <dbReference type="Pfam" id="PF08240"/>
    </source>
</evidence>
<evidence type="ECO:0000313" key="8">
    <source>
        <dbReference type="EMBL" id="KAF9157078.1"/>
    </source>
</evidence>
<evidence type="ECO:0000313" key="9">
    <source>
        <dbReference type="Proteomes" id="UP000748756"/>
    </source>
</evidence>
<feature type="region of interest" description="Disordered" evidence="5">
    <location>
        <begin position="385"/>
        <end position="404"/>
    </location>
</feature>
<evidence type="ECO:0000256" key="2">
    <source>
        <dbReference type="ARBA" id="ARBA00022723"/>
    </source>
</evidence>
<dbReference type="OrthoDB" id="1879366at2759"/>
<dbReference type="Proteomes" id="UP000748756">
    <property type="component" value="Unassembled WGS sequence"/>
</dbReference>
<evidence type="ECO:0000259" key="6">
    <source>
        <dbReference type="Pfam" id="PF00107"/>
    </source>
</evidence>
<proteinExistence type="predicted"/>
<dbReference type="Gene3D" id="3.40.50.720">
    <property type="entry name" value="NAD(P)-binding Rossmann-like Domain"/>
    <property type="match status" value="1"/>
</dbReference>
<dbReference type="InterPro" id="IPR013149">
    <property type="entry name" value="ADH-like_C"/>
</dbReference>
<dbReference type="PANTHER" id="PTHR42683">
    <property type="entry name" value="ALDEHYDE REDUCTASE"/>
    <property type="match status" value="1"/>
</dbReference>
<name>A0A9P5VFE2_9FUNG</name>
<dbReference type="InterPro" id="IPR013154">
    <property type="entry name" value="ADH-like_N"/>
</dbReference>
<evidence type="ECO:0000256" key="1">
    <source>
        <dbReference type="ARBA" id="ARBA00001947"/>
    </source>
</evidence>
<dbReference type="GO" id="GO:0046872">
    <property type="term" value="F:metal ion binding"/>
    <property type="evidence" value="ECO:0007669"/>
    <property type="project" value="UniProtKB-KW"/>
</dbReference>
<organism evidence="8 9">
    <name type="scientific">Linnemannia schmuckeri</name>
    <dbReference type="NCBI Taxonomy" id="64567"/>
    <lineage>
        <taxon>Eukaryota</taxon>
        <taxon>Fungi</taxon>
        <taxon>Fungi incertae sedis</taxon>
        <taxon>Mucoromycota</taxon>
        <taxon>Mortierellomycotina</taxon>
        <taxon>Mortierellomycetes</taxon>
        <taxon>Mortierellales</taxon>
        <taxon>Mortierellaceae</taxon>
        <taxon>Linnemannia</taxon>
    </lineage>
</organism>
<comment type="caution">
    <text evidence="8">The sequence shown here is derived from an EMBL/GenBank/DDBJ whole genome shotgun (WGS) entry which is preliminary data.</text>
</comment>
<dbReference type="InterPro" id="IPR011032">
    <property type="entry name" value="GroES-like_sf"/>
</dbReference>
<reference evidence="8" key="1">
    <citation type="journal article" date="2020" name="Fungal Divers.">
        <title>Resolving the Mortierellaceae phylogeny through synthesis of multi-gene phylogenetics and phylogenomics.</title>
        <authorList>
            <person name="Vandepol N."/>
            <person name="Liber J."/>
            <person name="Desiro A."/>
            <person name="Na H."/>
            <person name="Kennedy M."/>
            <person name="Barry K."/>
            <person name="Grigoriev I.V."/>
            <person name="Miller A.N."/>
            <person name="O'Donnell K."/>
            <person name="Stajich J.E."/>
            <person name="Bonito G."/>
        </authorList>
    </citation>
    <scope>NUCLEOTIDE SEQUENCE</scope>
    <source>
        <strain evidence="8">NRRL 6426</strain>
    </source>
</reference>
<dbReference type="SUPFAM" id="SSF51735">
    <property type="entry name" value="NAD(P)-binding Rossmann-fold domains"/>
    <property type="match status" value="1"/>
</dbReference>
<dbReference type="InterPro" id="IPR036291">
    <property type="entry name" value="NAD(P)-bd_dom_sf"/>
</dbReference>
<sequence length="404" mass="44398">MTRDEKEMASSAASQAVEPGDQQHRKKQQHDHSAVDDNATFTGYASSGGATLHRITFSPRTLGPKDVEIDIWYAGICGSDLHILEEDWGELHGEVVPGHQIAGTVAAAGPEALYKVGDRVGASLVIDACMECEECKAGQEQYCAMKTLMYKDTFKDGCPAPSYGGFANRIRLCSEFVYKLPNEIHLSHAAPLFCAGLTTFTALRKYGAGADKTVGVKGIGALGHFAIQYAKAMGSKEIVAITDSDINSEDVTKLGATRCIDFSNKDHLHAERHKMDLLLVNSFDESTKWEDVLSLVSNHGTVVILALSKVPIRIPTMQFMHRDIKIVSSFQGGRKDIKEMLEFTAKHDVHPWIVKVPFDKINDAIELQKKKTARFCIVLEADESKEKGSNVEANKPVAEQYLKD</sequence>
<comment type="cofactor">
    <cofactor evidence="1">
        <name>Zn(2+)</name>
        <dbReference type="ChEBI" id="CHEBI:29105"/>
    </cofactor>
</comment>
<dbReference type="CDD" id="cd05283">
    <property type="entry name" value="CAD1"/>
    <property type="match status" value="1"/>
</dbReference>
<dbReference type="AlphaFoldDB" id="A0A9P5VFE2"/>
<dbReference type="Pfam" id="PF08240">
    <property type="entry name" value="ADH_N"/>
    <property type="match status" value="1"/>
</dbReference>
<keyword evidence="4" id="KW-0560">Oxidoreductase</keyword>
<keyword evidence="3" id="KW-0862">Zinc</keyword>